<gene>
    <name evidence="7" type="ordered locus">Mvol_1225</name>
</gene>
<dbReference type="InterPro" id="IPR045229">
    <property type="entry name" value="TPP_enz"/>
</dbReference>
<dbReference type="GO" id="GO:0003984">
    <property type="term" value="F:acetolactate synthase activity"/>
    <property type="evidence" value="ECO:0007669"/>
    <property type="project" value="TreeGrafter"/>
</dbReference>
<dbReference type="FunCoup" id="D7DUS2">
    <property type="interactions" value="80"/>
</dbReference>
<evidence type="ECO:0000259" key="4">
    <source>
        <dbReference type="Pfam" id="PF00205"/>
    </source>
</evidence>
<dbReference type="eggNOG" id="arCOG02000">
    <property type="taxonomic scope" value="Archaea"/>
</dbReference>
<dbReference type="InterPro" id="IPR011766">
    <property type="entry name" value="TPP_enzyme_TPP-bd"/>
</dbReference>
<dbReference type="GO" id="GO:0044272">
    <property type="term" value="P:sulfur compound biosynthetic process"/>
    <property type="evidence" value="ECO:0007669"/>
    <property type="project" value="UniProtKB-ARBA"/>
</dbReference>
<dbReference type="InterPro" id="IPR029035">
    <property type="entry name" value="DHS-like_NAD/FAD-binding_dom"/>
</dbReference>
<protein>
    <submittedName>
        <fullName evidence="7">Thiamine pyrophosphate protein TPP binding domain protein</fullName>
    </submittedName>
</protein>
<evidence type="ECO:0000256" key="1">
    <source>
        <dbReference type="ARBA" id="ARBA00007812"/>
    </source>
</evidence>
<evidence type="ECO:0000256" key="3">
    <source>
        <dbReference type="RuleBase" id="RU362132"/>
    </source>
</evidence>
<evidence type="ECO:0000256" key="2">
    <source>
        <dbReference type="ARBA" id="ARBA00023052"/>
    </source>
</evidence>
<dbReference type="PANTHER" id="PTHR18968">
    <property type="entry name" value="THIAMINE PYROPHOSPHATE ENZYMES"/>
    <property type="match status" value="1"/>
</dbReference>
<feature type="domain" description="Thiamine pyrophosphate enzyme N-terminal TPP-binding" evidence="6">
    <location>
        <begin position="9"/>
        <end position="118"/>
    </location>
</feature>
<dbReference type="Gene3D" id="3.40.50.970">
    <property type="match status" value="2"/>
</dbReference>
<dbReference type="InterPro" id="IPR012001">
    <property type="entry name" value="Thiamin_PyroP_enz_TPP-bd_dom"/>
</dbReference>
<organism evidence="7 8">
    <name type="scientific">Methanococcus voltae (strain ATCC BAA-1334 / A3)</name>
    <dbReference type="NCBI Taxonomy" id="456320"/>
    <lineage>
        <taxon>Archaea</taxon>
        <taxon>Methanobacteriati</taxon>
        <taxon>Methanobacteriota</taxon>
        <taxon>Methanomada group</taxon>
        <taxon>Methanococci</taxon>
        <taxon>Methanococcales</taxon>
        <taxon>Methanococcaceae</taxon>
        <taxon>Methanococcus</taxon>
    </lineage>
</organism>
<dbReference type="Pfam" id="PF00205">
    <property type="entry name" value="TPP_enzyme_M"/>
    <property type="match status" value="1"/>
</dbReference>
<keyword evidence="2 3" id="KW-0786">Thiamine pyrophosphate</keyword>
<comment type="similarity">
    <text evidence="1 3">Belongs to the TPP enzyme family.</text>
</comment>
<feature type="domain" description="Thiamine pyrophosphate enzyme TPP-binding" evidence="5">
    <location>
        <begin position="403"/>
        <end position="540"/>
    </location>
</feature>
<dbReference type="EMBL" id="CP002057">
    <property type="protein sequence ID" value="ADI36882.1"/>
    <property type="molecule type" value="Genomic_DNA"/>
</dbReference>
<dbReference type="GO" id="GO:0030976">
    <property type="term" value="F:thiamine pyrophosphate binding"/>
    <property type="evidence" value="ECO:0007669"/>
    <property type="project" value="InterPro"/>
</dbReference>
<evidence type="ECO:0000259" key="6">
    <source>
        <dbReference type="Pfam" id="PF02776"/>
    </source>
</evidence>
<dbReference type="GO" id="GO:0050660">
    <property type="term" value="F:flavin adenine dinucleotide binding"/>
    <property type="evidence" value="ECO:0007669"/>
    <property type="project" value="TreeGrafter"/>
</dbReference>
<dbReference type="KEGG" id="mvo:Mvol_1225"/>
<dbReference type="InterPro" id="IPR012000">
    <property type="entry name" value="Thiamin_PyroP_enz_cen_dom"/>
</dbReference>
<dbReference type="GO" id="GO:0009099">
    <property type="term" value="P:L-valine biosynthetic process"/>
    <property type="evidence" value="ECO:0007669"/>
    <property type="project" value="TreeGrafter"/>
</dbReference>
<evidence type="ECO:0000313" key="8">
    <source>
        <dbReference type="Proteomes" id="UP000007722"/>
    </source>
</evidence>
<name>D7DUS2_METV3</name>
<dbReference type="Proteomes" id="UP000007722">
    <property type="component" value="Chromosome"/>
</dbReference>
<dbReference type="GO" id="GO:0009097">
    <property type="term" value="P:isoleucine biosynthetic process"/>
    <property type="evidence" value="ECO:0007669"/>
    <property type="project" value="TreeGrafter"/>
</dbReference>
<dbReference type="CDD" id="cd07035">
    <property type="entry name" value="TPP_PYR_POX_like"/>
    <property type="match status" value="1"/>
</dbReference>
<accession>D7DUS2</accession>
<dbReference type="GO" id="GO:0000287">
    <property type="term" value="F:magnesium ion binding"/>
    <property type="evidence" value="ECO:0007669"/>
    <property type="project" value="InterPro"/>
</dbReference>
<evidence type="ECO:0000313" key="7">
    <source>
        <dbReference type="EMBL" id="ADI36882.1"/>
    </source>
</evidence>
<feature type="domain" description="Thiamine pyrophosphate enzyme central" evidence="4">
    <location>
        <begin position="230"/>
        <end position="340"/>
    </location>
</feature>
<reference evidence="7 8" key="1">
    <citation type="submission" date="2010-05" db="EMBL/GenBank/DDBJ databases">
        <title>Complete sequence of Methanococcus voltae A3.</title>
        <authorList>
            <consortium name="US DOE Joint Genome Institute"/>
            <person name="Lucas S."/>
            <person name="Copeland A."/>
            <person name="Lapidus A."/>
            <person name="Cheng J.-F."/>
            <person name="Bruce D."/>
            <person name="Goodwin L."/>
            <person name="Pitluck S."/>
            <person name="Lowry S."/>
            <person name="Clum A."/>
            <person name="Land M."/>
            <person name="Hauser L."/>
            <person name="Kyrpides N."/>
            <person name="Mikhailova N."/>
            <person name="Whitman W.B."/>
            <person name="Woyke T."/>
        </authorList>
    </citation>
    <scope>NUCLEOTIDE SEQUENCE [LARGE SCALE GENOMIC DNA]</scope>
    <source>
        <strain evidence="8">ATCC BAA-1334 / A3</strain>
    </source>
</reference>
<dbReference type="Gene3D" id="3.40.50.1220">
    <property type="entry name" value="TPP-binding domain"/>
    <property type="match status" value="1"/>
</dbReference>
<dbReference type="HOGENOM" id="CLU_013748_3_1_2"/>
<dbReference type="Pfam" id="PF02775">
    <property type="entry name" value="TPP_enzyme_C"/>
    <property type="match status" value="1"/>
</dbReference>
<dbReference type="STRING" id="456320.Mvol_1225"/>
<dbReference type="SUPFAM" id="SSF52467">
    <property type="entry name" value="DHS-like NAD/FAD-binding domain"/>
    <property type="match status" value="1"/>
</dbReference>
<proteinExistence type="inferred from homology"/>
<evidence type="ECO:0000259" key="5">
    <source>
        <dbReference type="Pfam" id="PF02775"/>
    </source>
</evidence>
<keyword evidence="8" id="KW-1185">Reference proteome</keyword>
<dbReference type="GO" id="GO:0005948">
    <property type="term" value="C:acetolactate synthase complex"/>
    <property type="evidence" value="ECO:0007669"/>
    <property type="project" value="TreeGrafter"/>
</dbReference>
<dbReference type="OrthoDB" id="6837at2157"/>
<dbReference type="AlphaFoldDB" id="D7DUS2"/>
<sequence>MNNSNSKKFVDKLVDFLEYNEIKTIFSYPGEQILPFYRAVENSNIKLITVKHEQAAAHMADGYSRITNETGVCLVTAGPGATNITTGVATAYRDNSSIVCFTGRCPSKYIGTEFFQEIPMNFLDFEEGCYICESDDENLSNIKKVFEKSLFTRKPIQINISKNVYDSIDKSFGSLKITKNYKSYEKYINNHNNSELCNKLHTKYCINTMNNEIVENLEIIEYFENLKNNELVQKSKNPMLLLGQGIFGQLDYSEIIHIDEILKTLKIPIVTTYPARGVISEENEKCFGMIGRRGYFANKYLKNCDLLINLGSSLSYNTILESWNDINSKIINLDININCISDIEVIVKNFNEIFNNPDIFQKHCNYEKNNKNIFKNILEFKDYSKKVKKLIESIPNDSIIITDAGNHTVFTSLFKKCTLPKSIISSHSMGTMGFGLPCSIGVKYGCIDKNINREVININGDGGIQMNIQELATVAKNNLKILIVIMKNSRLNIFCDLDNPDYLKIGEAYGITSKLVKSENEIKKCVDEYLKGSGPLILVVECEDESLPKPEY</sequence>
<dbReference type="PANTHER" id="PTHR18968:SF13">
    <property type="entry name" value="ACETOLACTATE SYNTHASE CATALYTIC SUBUNIT, MITOCHONDRIAL"/>
    <property type="match status" value="1"/>
</dbReference>
<dbReference type="Pfam" id="PF02776">
    <property type="entry name" value="TPP_enzyme_N"/>
    <property type="match status" value="1"/>
</dbReference>
<dbReference type="SUPFAM" id="SSF52518">
    <property type="entry name" value="Thiamin diphosphate-binding fold (THDP-binding)"/>
    <property type="match status" value="2"/>
</dbReference>
<dbReference type="InterPro" id="IPR029061">
    <property type="entry name" value="THDP-binding"/>
</dbReference>
<dbReference type="InParanoid" id="D7DUS2"/>